<dbReference type="CDD" id="cd01746">
    <property type="entry name" value="GATase1_CTP_Synthase"/>
    <property type="match status" value="1"/>
</dbReference>
<dbReference type="PANTHER" id="PTHR11550">
    <property type="entry name" value="CTP SYNTHASE"/>
    <property type="match status" value="1"/>
</dbReference>
<feature type="binding site" evidence="12">
    <location>
        <begin position="380"/>
        <end position="383"/>
    </location>
    <ligand>
        <name>L-glutamine</name>
        <dbReference type="ChEBI" id="CHEBI:58359"/>
    </ligand>
</feature>
<keyword evidence="9 12" id="KW-0665">Pyrimidine biosynthesis</keyword>
<dbReference type="FunFam" id="3.40.50.300:FF:000009">
    <property type="entry name" value="CTP synthase"/>
    <property type="match status" value="1"/>
</dbReference>
<comment type="activity regulation">
    <text evidence="12">Allosterically activated by GTP, when glutamine is the substrate; GTP has no effect on the reaction when ammonia is the substrate. The allosteric effector GTP functions by stabilizing the protein conformation that binds the tetrahedral intermediate(s) formed during glutamine hydrolysis. Inhibited by the product CTP, via allosteric rather than competitive inhibition.</text>
</comment>
<feature type="binding site" evidence="12">
    <location>
        <position position="140"/>
    </location>
    <ligand>
        <name>Mg(2+)</name>
        <dbReference type="ChEBI" id="CHEBI:18420"/>
    </ligand>
</feature>
<name>A0A3D9URM6_9GAMM</name>
<dbReference type="GO" id="GO:0005524">
    <property type="term" value="F:ATP binding"/>
    <property type="evidence" value="ECO:0007669"/>
    <property type="project" value="UniProtKB-KW"/>
</dbReference>
<evidence type="ECO:0000256" key="3">
    <source>
        <dbReference type="ARBA" id="ARBA00022598"/>
    </source>
</evidence>
<comment type="function">
    <text evidence="11 12">Catalyzes the ATP-dependent amination of UTP to CTP with either L-glutamine or ammonia as the source of nitrogen. Regulates intracellular CTP levels through interactions with the four ribonucleotide triphosphates.</text>
</comment>
<proteinExistence type="inferred from homology"/>
<dbReference type="PROSITE" id="PS51273">
    <property type="entry name" value="GATASE_TYPE_1"/>
    <property type="match status" value="1"/>
</dbReference>
<evidence type="ECO:0000256" key="1">
    <source>
        <dbReference type="ARBA" id="ARBA00005171"/>
    </source>
</evidence>
<feature type="domain" description="CTP synthase N-terminal" evidence="14">
    <location>
        <begin position="5"/>
        <end position="266"/>
    </location>
</feature>
<dbReference type="GO" id="GO:0005829">
    <property type="term" value="C:cytosol"/>
    <property type="evidence" value="ECO:0007669"/>
    <property type="project" value="TreeGrafter"/>
</dbReference>
<feature type="binding site" evidence="12">
    <location>
        <begin position="239"/>
        <end position="241"/>
    </location>
    <ligand>
        <name>ATP</name>
        <dbReference type="ChEBI" id="CHEBI:30616"/>
    </ligand>
</feature>
<feature type="binding site" evidence="12">
    <location>
        <position position="223"/>
    </location>
    <ligand>
        <name>CTP</name>
        <dbReference type="ChEBI" id="CHEBI:37563"/>
        <note>allosteric inhibitor</note>
    </ligand>
</feature>
<evidence type="ECO:0000313" key="15">
    <source>
        <dbReference type="EMBL" id="REF27331.1"/>
    </source>
</evidence>
<feature type="binding site" evidence="12">
    <location>
        <begin position="147"/>
        <end position="149"/>
    </location>
    <ligand>
        <name>CTP</name>
        <dbReference type="ChEBI" id="CHEBI:37563"/>
        <note>allosteric inhibitor</note>
    </ligand>
</feature>
<dbReference type="UniPathway" id="UPA00159">
    <property type="reaction ID" value="UER00277"/>
</dbReference>
<dbReference type="NCBIfam" id="TIGR00337">
    <property type="entry name" value="PyrG"/>
    <property type="match status" value="1"/>
</dbReference>
<comment type="subunit">
    <text evidence="12">Homotetramer.</text>
</comment>
<dbReference type="GO" id="GO:0019856">
    <property type="term" value="P:pyrimidine nucleobase biosynthetic process"/>
    <property type="evidence" value="ECO:0007669"/>
    <property type="project" value="TreeGrafter"/>
</dbReference>
<feature type="active site" evidence="12">
    <location>
        <position position="515"/>
    </location>
</feature>
<dbReference type="InterPro" id="IPR033828">
    <property type="entry name" value="GATase1_CTP_Synthase"/>
</dbReference>
<evidence type="ECO:0000259" key="14">
    <source>
        <dbReference type="Pfam" id="PF06418"/>
    </source>
</evidence>
<feature type="binding site" evidence="12">
    <location>
        <position position="223"/>
    </location>
    <ligand>
        <name>UTP</name>
        <dbReference type="ChEBI" id="CHEBI:46398"/>
    </ligand>
</feature>
<dbReference type="EC" id="6.3.4.2" evidence="12"/>
<dbReference type="NCBIfam" id="NF003792">
    <property type="entry name" value="PRK05380.1"/>
    <property type="match status" value="1"/>
</dbReference>
<dbReference type="GO" id="GO:0046872">
    <property type="term" value="F:metal ion binding"/>
    <property type="evidence" value="ECO:0007669"/>
    <property type="project" value="UniProtKB-KW"/>
</dbReference>
<keyword evidence="16" id="KW-1185">Reference proteome</keyword>
<feature type="binding site" evidence="12">
    <location>
        <position position="72"/>
    </location>
    <ligand>
        <name>Mg(2+)</name>
        <dbReference type="ChEBI" id="CHEBI:18420"/>
    </ligand>
</feature>
<dbReference type="CDD" id="cd03113">
    <property type="entry name" value="CTPS_N"/>
    <property type="match status" value="1"/>
</dbReference>
<dbReference type="SUPFAM" id="SSF52317">
    <property type="entry name" value="Class I glutamine amidotransferase-like"/>
    <property type="match status" value="1"/>
</dbReference>
<dbReference type="SUPFAM" id="SSF52540">
    <property type="entry name" value="P-loop containing nucleoside triphosphate hydrolases"/>
    <property type="match status" value="1"/>
</dbReference>
<keyword evidence="5 12" id="KW-0547">Nucleotide-binding</keyword>
<dbReference type="GO" id="GO:0003883">
    <property type="term" value="F:CTP synthase activity"/>
    <property type="evidence" value="ECO:0007669"/>
    <property type="project" value="UniProtKB-UniRule"/>
</dbReference>
<dbReference type="AlphaFoldDB" id="A0A3D9URM6"/>
<dbReference type="Gene3D" id="3.40.50.880">
    <property type="match status" value="1"/>
</dbReference>
<evidence type="ECO:0000256" key="11">
    <source>
        <dbReference type="ARBA" id="ARBA00059148"/>
    </source>
</evidence>
<keyword evidence="3 12" id="KW-0436">Ligase</keyword>
<feature type="binding site" evidence="12">
    <location>
        <begin position="187"/>
        <end position="192"/>
    </location>
    <ligand>
        <name>CTP</name>
        <dbReference type="ChEBI" id="CHEBI:37563"/>
        <note>allosteric inhibitor</note>
    </ligand>
</feature>
<feature type="binding site" evidence="12">
    <location>
        <position position="72"/>
    </location>
    <ligand>
        <name>ATP</name>
        <dbReference type="ChEBI" id="CHEBI:30616"/>
    </ligand>
</feature>
<evidence type="ECO:0000256" key="8">
    <source>
        <dbReference type="ARBA" id="ARBA00022962"/>
    </source>
</evidence>
<evidence type="ECO:0000256" key="5">
    <source>
        <dbReference type="ARBA" id="ARBA00022741"/>
    </source>
</evidence>
<dbReference type="Gene3D" id="3.40.50.300">
    <property type="entry name" value="P-loop containing nucleotide triphosphate hydrolases"/>
    <property type="match status" value="1"/>
</dbReference>
<dbReference type="FunFam" id="3.40.50.880:FF:000002">
    <property type="entry name" value="CTP synthase"/>
    <property type="match status" value="1"/>
</dbReference>
<feature type="binding site" evidence="12">
    <location>
        <position position="470"/>
    </location>
    <ligand>
        <name>L-glutamine</name>
        <dbReference type="ChEBI" id="CHEBI:58359"/>
    </ligand>
</feature>
<dbReference type="InterPro" id="IPR004468">
    <property type="entry name" value="CTP_synthase"/>
</dbReference>
<comment type="catalytic activity">
    <reaction evidence="12">
        <text>L-glutamine + H2O = L-glutamate + NH4(+)</text>
        <dbReference type="Rhea" id="RHEA:15889"/>
        <dbReference type="ChEBI" id="CHEBI:15377"/>
        <dbReference type="ChEBI" id="CHEBI:28938"/>
        <dbReference type="ChEBI" id="CHEBI:29985"/>
        <dbReference type="ChEBI" id="CHEBI:58359"/>
    </reaction>
</comment>
<keyword evidence="4 12" id="KW-0479">Metal-binding</keyword>
<keyword evidence="8 12" id="KW-0315">Glutamine amidotransferase</keyword>
<dbReference type="GO" id="GO:0044210">
    <property type="term" value="P:'de novo' CTP biosynthetic process"/>
    <property type="evidence" value="ECO:0007669"/>
    <property type="project" value="UniProtKB-UniRule"/>
</dbReference>
<dbReference type="PANTHER" id="PTHR11550:SF0">
    <property type="entry name" value="CTP SYNTHASE-RELATED"/>
    <property type="match status" value="1"/>
</dbReference>
<keyword evidence="6 12" id="KW-0067">ATP-binding</keyword>
<comment type="similarity">
    <text evidence="2 12">Belongs to the CTP synthase family.</text>
</comment>
<sequence>MKTNYIFVTGGVVSSLGKGIAAASLAAILEARGLNVTIMKLDPYINVDPGTMSPTQHGEVFVTEDGAETDLDLGHYERFIRTKMTRRNNFTTGRVYSEVLRKERRGDYLGATIQVIPHITNEIKDRIIRGAEGYDVVLVEIGGTVGDIESLPFLEAIRQMAVEVGRENTLFMHLTLVPYMAAAGEVKTKPTQHSVKELLSIGIQPDVLICRSDRTIPANERAKIALFCNVPEKAVISLKDVDSIYKIPALLKSQGLDDYICKRFSIECSEADLSEWEQVIYEEANPSGEVTIGMVGKYIELPDAYKSVIEALKHGGLKNRLTVNIKLIDSQDVETRGVEVLKDLDAILVPGGFGGRGIEGKIMTARYARENKVPYLGICLGMQVALIEFARNVAGMERANSTEFEPECKLPVVGLITEWRDENGNLEVRSEESDLGGTMRVGGQLCHLTENSLVRKLYGQDDIIERHRHRYEVNNLLLKRIEDAGLRVAGRSIDNKLVEIIENPNHPWFVACQFHPEFTSTPRDGHPLFAGFVEAARKYQKGQ</sequence>
<evidence type="ECO:0000259" key="13">
    <source>
        <dbReference type="Pfam" id="PF00117"/>
    </source>
</evidence>
<dbReference type="InterPro" id="IPR029062">
    <property type="entry name" value="Class_I_gatase-like"/>
</dbReference>
<feature type="binding site" evidence="12">
    <location>
        <position position="403"/>
    </location>
    <ligand>
        <name>L-glutamine</name>
        <dbReference type="ChEBI" id="CHEBI:58359"/>
    </ligand>
</feature>
<evidence type="ECO:0000256" key="10">
    <source>
        <dbReference type="ARBA" id="ARBA00047781"/>
    </source>
</evidence>
<feature type="binding site" evidence="12">
    <location>
        <begin position="15"/>
        <end position="20"/>
    </location>
    <ligand>
        <name>ATP</name>
        <dbReference type="ChEBI" id="CHEBI:30616"/>
    </ligand>
</feature>
<keyword evidence="7 12" id="KW-0460">Magnesium</keyword>
<accession>A0A3D9URM6</accession>
<comment type="catalytic activity">
    <reaction evidence="12">
        <text>UTP + NH4(+) + ATP = CTP + ADP + phosphate + 2 H(+)</text>
        <dbReference type="Rhea" id="RHEA:16597"/>
        <dbReference type="ChEBI" id="CHEBI:15378"/>
        <dbReference type="ChEBI" id="CHEBI:28938"/>
        <dbReference type="ChEBI" id="CHEBI:30616"/>
        <dbReference type="ChEBI" id="CHEBI:37563"/>
        <dbReference type="ChEBI" id="CHEBI:43474"/>
        <dbReference type="ChEBI" id="CHEBI:46398"/>
        <dbReference type="ChEBI" id="CHEBI:456216"/>
    </reaction>
</comment>
<feature type="binding site" evidence="12">
    <location>
        <position position="14"/>
    </location>
    <ligand>
        <name>CTP</name>
        <dbReference type="ChEBI" id="CHEBI:37563"/>
        <note>allosteric inhibitor</note>
    </ligand>
</feature>
<evidence type="ECO:0000256" key="2">
    <source>
        <dbReference type="ARBA" id="ARBA00007533"/>
    </source>
</evidence>
<evidence type="ECO:0000256" key="6">
    <source>
        <dbReference type="ARBA" id="ARBA00022840"/>
    </source>
</evidence>
<feature type="domain" description="Glutamine amidotransferase" evidence="13">
    <location>
        <begin position="301"/>
        <end position="534"/>
    </location>
</feature>
<reference evidence="15 16" key="1">
    <citation type="submission" date="2018-08" db="EMBL/GenBank/DDBJ databases">
        <title>Genomic Encyclopedia of Archaeal and Bacterial Type Strains, Phase II (KMG-II): from individual species to whole genera.</title>
        <authorList>
            <person name="Goeker M."/>
        </authorList>
    </citation>
    <scope>NUCLEOTIDE SEQUENCE [LARGE SCALE GENOMIC DNA]</scope>
    <source>
        <strain evidence="15 16">DSM 17905</strain>
    </source>
</reference>
<comment type="caution">
    <text evidence="15">The sequence shown here is derived from an EMBL/GenBank/DDBJ whole genome shotgun (WGS) entry which is preliminary data.</text>
</comment>
<comment type="catalytic activity">
    <reaction evidence="10 12">
        <text>UTP + L-glutamine + ATP + H2O = CTP + L-glutamate + ADP + phosphate + 2 H(+)</text>
        <dbReference type="Rhea" id="RHEA:26426"/>
        <dbReference type="ChEBI" id="CHEBI:15377"/>
        <dbReference type="ChEBI" id="CHEBI:15378"/>
        <dbReference type="ChEBI" id="CHEBI:29985"/>
        <dbReference type="ChEBI" id="CHEBI:30616"/>
        <dbReference type="ChEBI" id="CHEBI:37563"/>
        <dbReference type="ChEBI" id="CHEBI:43474"/>
        <dbReference type="ChEBI" id="CHEBI:46398"/>
        <dbReference type="ChEBI" id="CHEBI:58359"/>
        <dbReference type="ChEBI" id="CHEBI:456216"/>
        <dbReference type="EC" id="6.3.4.2"/>
    </reaction>
</comment>
<dbReference type="GO" id="GO:0042802">
    <property type="term" value="F:identical protein binding"/>
    <property type="evidence" value="ECO:0007669"/>
    <property type="project" value="TreeGrafter"/>
</dbReference>
<evidence type="ECO:0000313" key="16">
    <source>
        <dbReference type="Proteomes" id="UP000256294"/>
    </source>
</evidence>
<dbReference type="InterPro" id="IPR027417">
    <property type="entry name" value="P-loop_NTPase"/>
</dbReference>
<evidence type="ECO:0000256" key="12">
    <source>
        <dbReference type="HAMAP-Rule" id="MF_01227"/>
    </source>
</evidence>
<feature type="region of interest" description="Amidoligase domain" evidence="12">
    <location>
        <begin position="1"/>
        <end position="266"/>
    </location>
</feature>
<dbReference type="EMBL" id="QTUB01000001">
    <property type="protein sequence ID" value="REF27331.1"/>
    <property type="molecule type" value="Genomic_DNA"/>
</dbReference>
<dbReference type="GO" id="GO:0004359">
    <property type="term" value="F:glutaminase activity"/>
    <property type="evidence" value="ECO:0007669"/>
    <property type="project" value="RHEA"/>
</dbReference>
<feature type="active site" description="Nucleophile; for glutamine hydrolysis" evidence="12">
    <location>
        <position position="379"/>
    </location>
</feature>
<feature type="binding site" evidence="12">
    <location>
        <begin position="187"/>
        <end position="192"/>
    </location>
    <ligand>
        <name>UTP</name>
        <dbReference type="ChEBI" id="CHEBI:46398"/>
    </ligand>
</feature>
<organism evidence="15 16">
    <name type="scientific">Xenorhabdus cabanillasii</name>
    <dbReference type="NCBI Taxonomy" id="351673"/>
    <lineage>
        <taxon>Bacteria</taxon>
        <taxon>Pseudomonadati</taxon>
        <taxon>Pseudomonadota</taxon>
        <taxon>Gammaproteobacteria</taxon>
        <taxon>Enterobacterales</taxon>
        <taxon>Morganellaceae</taxon>
        <taxon>Xenorhabdus</taxon>
    </lineage>
</organism>
<dbReference type="Proteomes" id="UP000256294">
    <property type="component" value="Unassembled WGS sequence"/>
</dbReference>
<feature type="active site" evidence="12">
    <location>
        <position position="517"/>
    </location>
</feature>
<comment type="pathway">
    <text evidence="1 12">Pyrimidine metabolism; CTP biosynthesis via de novo pathway; CTP from UDP: step 2/2.</text>
</comment>
<dbReference type="InterPro" id="IPR017926">
    <property type="entry name" value="GATASE"/>
</dbReference>
<gene>
    <name evidence="12" type="primary">pyrG</name>
    <name evidence="15" type="ORF">BDD26_2099</name>
</gene>
<comment type="caution">
    <text evidence="12">Lacks conserved residue(s) required for the propagation of feature annotation.</text>
</comment>
<protein>
    <recommendedName>
        <fullName evidence="12">CTP synthase</fullName>
        <ecNumber evidence="12">6.3.4.2</ecNumber>
    </recommendedName>
    <alternativeName>
        <fullName evidence="12">Cytidine 5'-triphosphate synthase</fullName>
    </alternativeName>
    <alternativeName>
        <fullName evidence="12">Cytidine triphosphate synthetase</fullName>
        <shortName evidence="12">CTP synthetase</shortName>
        <shortName evidence="12">CTPS</shortName>
    </alternativeName>
    <alternativeName>
        <fullName evidence="12">UTP--ammonia ligase</fullName>
    </alternativeName>
</protein>
<feature type="binding site" evidence="12">
    <location>
        <position position="14"/>
    </location>
    <ligand>
        <name>UTP</name>
        <dbReference type="ChEBI" id="CHEBI:46398"/>
    </ligand>
</feature>
<evidence type="ECO:0000256" key="7">
    <source>
        <dbReference type="ARBA" id="ARBA00022842"/>
    </source>
</evidence>
<dbReference type="Pfam" id="PF00117">
    <property type="entry name" value="GATase"/>
    <property type="match status" value="1"/>
</dbReference>
<dbReference type="GO" id="GO:0097268">
    <property type="term" value="C:cytoophidium"/>
    <property type="evidence" value="ECO:0007669"/>
    <property type="project" value="UniProtKB-ARBA"/>
</dbReference>
<comment type="miscellaneous">
    <text evidence="12">CTPSs have evolved a hybrid strategy for distinguishing between UTP and CTP. The overlapping regions of the product feedback inhibitory and substrate sites recognize a common feature in both compounds, the triphosphate moiety. To differentiate isosteric substrate and product pyrimidine rings, an additional pocket far from the expected kinase/ligase catalytic site, specifically recognizes the cytosine and ribose portions of the product inhibitor.</text>
</comment>
<evidence type="ECO:0000256" key="4">
    <source>
        <dbReference type="ARBA" id="ARBA00022723"/>
    </source>
</evidence>
<evidence type="ECO:0000256" key="9">
    <source>
        <dbReference type="ARBA" id="ARBA00022975"/>
    </source>
</evidence>
<dbReference type="Pfam" id="PF06418">
    <property type="entry name" value="CTP_synth_N"/>
    <property type="match status" value="1"/>
</dbReference>
<dbReference type="HAMAP" id="MF_01227">
    <property type="entry name" value="PyrG"/>
    <property type="match status" value="1"/>
</dbReference>
<dbReference type="RefSeq" id="WP_038259293.1">
    <property type="nucleotide sequence ID" value="NZ_QTUB01000001.1"/>
</dbReference>
<feature type="binding site" evidence="12">
    <location>
        <position position="352"/>
    </location>
    <ligand>
        <name>L-glutamine</name>
        <dbReference type="ChEBI" id="CHEBI:58359"/>
    </ligand>
</feature>
<dbReference type="InterPro" id="IPR017456">
    <property type="entry name" value="CTP_synthase_N"/>
</dbReference>